<dbReference type="eggNOG" id="KOG1471">
    <property type="taxonomic scope" value="Eukaryota"/>
</dbReference>
<dbReference type="Proteomes" id="UP000013827">
    <property type="component" value="Unassembled WGS sequence"/>
</dbReference>
<protein>
    <recommendedName>
        <fullName evidence="2">CRAL-TRIO domain-containing protein</fullName>
    </recommendedName>
</protein>
<reference evidence="3" key="2">
    <citation type="submission" date="2024-10" db="UniProtKB">
        <authorList>
            <consortium name="EnsemblProtists"/>
        </authorList>
    </citation>
    <scope>IDENTIFICATION</scope>
</reference>
<dbReference type="InterPro" id="IPR051026">
    <property type="entry name" value="PI/PC_transfer"/>
</dbReference>
<dbReference type="SMART" id="SM00516">
    <property type="entry name" value="SEC14"/>
    <property type="match status" value="1"/>
</dbReference>
<evidence type="ECO:0000313" key="3">
    <source>
        <dbReference type="EnsemblProtists" id="EOD20737"/>
    </source>
</evidence>
<dbReference type="CDD" id="cd00170">
    <property type="entry name" value="SEC14"/>
    <property type="match status" value="1"/>
</dbReference>
<accession>A0A0D3JB52</accession>
<sequence length="290" mass="32957">MKAHLDPGTCDDATLLRFLRARNFQVDAALAQYREAQRWRQDNRLRVVAPLDDLGARFYYGLNAFFGSDRKGRPIYIQKVGLASGRFDEAYRHFGDGDKARDALVAGWVWCQEVQAARAAEATERLGRPVAKQLVLMDLEGLNYWPDPRAISIFKDFLLVIQRYYPETLGALVFVNAPMIFTALWRMIRGWLDTETARKVQIYGSNFEAKLRELVEPSQLLREYGGTNDFDLLSKPRSLAECQECMAEWLASAEQLRTRGTTPARERTSSRWSGAGSWSIATSRESKGSS</sequence>
<dbReference type="RefSeq" id="XP_005773166.1">
    <property type="nucleotide sequence ID" value="XM_005773109.1"/>
</dbReference>
<dbReference type="GeneID" id="17266286"/>
<dbReference type="Gene3D" id="3.40.525.10">
    <property type="entry name" value="CRAL-TRIO lipid binding domain"/>
    <property type="match status" value="1"/>
</dbReference>
<feature type="domain" description="CRAL-TRIO" evidence="2">
    <location>
        <begin position="51"/>
        <end position="232"/>
    </location>
</feature>
<evidence type="ECO:0000313" key="4">
    <source>
        <dbReference type="Proteomes" id="UP000013827"/>
    </source>
</evidence>
<dbReference type="InterPro" id="IPR011074">
    <property type="entry name" value="CRAL/TRIO_N_dom"/>
</dbReference>
<dbReference type="PANTHER" id="PTHR45657">
    <property type="entry name" value="CRAL-TRIO DOMAIN-CONTAINING PROTEIN YKL091C-RELATED"/>
    <property type="match status" value="1"/>
</dbReference>
<dbReference type="InterPro" id="IPR036273">
    <property type="entry name" value="CRAL/TRIO_N_dom_sf"/>
</dbReference>
<dbReference type="PANTHER" id="PTHR45657:SF1">
    <property type="entry name" value="CRAL-TRIO DOMAIN-CONTAINING PROTEIN YKL091C-RELATED"/>
    <property type="match status" value="1"/>
</dbReference>
<dbReference type="KEGG" id="ehx:EMIHUDRAFT_75162"/>
<dbReference type="SMART" id="SM01100">
    <property type="entry name" value="CRAL_TRIO_N"/>
    <property type="match status" value="1"/>
</dbReference>
<organism evidence="3 4">
    <name type="scientific">Emiliania huxleyi (strain CCMP1516)</name>
    <dbReference type="NCBI Taxonomy" id="280463"/>
    <lineage>
        <taxon>Eukaryota</taxon>
        <taxon>Haptista</taxon>
        <taxon>Haptophyta</taxon>
        <taxon>Prymnesiophyceae</taxon>
        <taxon>Isochrysidales</taxon>
        <taxon>Noelaerhabdaceae</taxon>
        <taxon>Emiliania</taxon>
    </lineage>
</organism>
<proteinExistence type="predicted"/>
<dbReference type="SUPFAM" id="SSF46938">
    <property type="entry name" value="CRAL/TRIO N-terminal domain"/>
    <property type="match status" value="1"/>
</dbReference>
<reference evidence="4" key="1">
    <citation type="journal article" date="2013" name="Nature">
        <title>Pan genome of the phytoplankton Emiliania underpins its global distribution.</title>
        <authorList>
            <person name="Read B.A."/>
            <person name="Kegel J."/>
            <person name="Klute M.J."/>
            <person name="Kuo A."/>
            <person name="Lefebvre S.C."/>
            <person name="Maumus F."/>
            <person name="Mayer C."/>
            <person name="Miller J."/>
            <person name="Monier A."/>
            <person name="Salamov A."/>
            <person name="Young J."/>
            <person name="Aguilar M."/>
            <person name="Claverie J.M."/>
            <person name="Frickenhaus S."/>
            <person name="Gonzalez K."/>
            <person name="Herman E.K."/>
            <person name="Lin Y.C."/>
            <person name="Napier J."/>
            <person name="Ogata H."/>
            <person name="Sarno A.F."/>
            <person name="Shmutz J."/>
            <person name="Schroeder D."/>
            <person name="de Vargas C."/>
            <person name="Verret F."/>
            <person name="von Dassow P."/>
            <person name="Valentin K."/>
            <person name="Van de Peer Y."/>
            <person name="Wheeler G."/>
            <person name="Dacks J.B."/>
            <person name="Delwiche C.F."/>
            <person name="Dyhrman S.T."/>
            <person name="Glockner G."/>
            <person name="John U."/>
            <person name="Richards T."/>
            <person name="Worden A.Z."/>
            <person name="Zhang X."/>
            <person name="Grigoriev I.V."/>
            <person name="Allen A.E."/>
            <person name="Bidle K."/>
            <person name="Borodovsky M."/>
            <person name="Bowler C."/>
            <person name="Brownlee C."/>
            <person name="Cock J.M."/>
            <person name="Elias M."/>
            <person name="Gladyshev V.N."/>
            <person name="Groth M."/>
            <person name="Guda C."/>
            <person name="Hadaegh A."/>
            <person name="Iglesias-Rodriguez M.D."/>
            <person name="Jenkins J."/>
            <person name="Jones B.M."/>
            <person name="Lawson T."/>
            <person name="Leese F."/>
            <person name="Lindquist E."/>
            <person name="Lobanov A."/>
            <person name="Lomsadze A."/>
            <person name="Malik S.B."/>
            <person name="Marsh M.E."/>
            <person name="Mackinder L."/>
            <person name="Mock T."/>
            <person name="Mueller-Roeber B."/>
            <person name="Pagarete A."/>
            <person name="Parker M."/>
            <person name="Probert I."/>
            <person name="Quesneville H."/>
            <person name="Raines C."/>
            <person name="Rensing S.A."/>
            <person name="Riano-Pachon D.M."/>
            <person name="Richier S."/>
            <person name="Rokitta S."/>
            <person name="Shiraiwa Y."/>
            <person name="Soanes D.M."/>
            <person name="van der Giezen M."/>
            <person name="Wahlund T.M."/>
            <person name="Williams B."/>
            <person name="Wilson W."/>
            <person name="Wolfe G."/>
            <person name="Wurch L.L."/>
        </authorList>
    </citation>
    <scope>NUCLEOTIDE SEQUENCE</scope>
</reference>
<dbReference type="InterPro" id="IPR036865">
    <property type="entry name" value="CRAL-TRIO_dom_sf"/>
</dbReference>
<dbReference type="Pfam" id="PF00650">
    <property type="entry name" value="CRAL_TRIO"/>
    <property type="match status" value="1"/>
</dbReference>
<feature type="region of interest" description="Disordered" evidence="1">
    <location>
        <begin position="257"/>
        <end position="290"/>
    </location>
</feature>
<dbReference type="InterPro" id="IPR001251">
    <property type="entry name" value="CRAL-TRIO_dom"/>
</dbReference>
<evidence type="ECO:0000259" key="2">
    <source>
        <dbReference type="PROSITE" id="PS50191"/>
    </source>
</evidence>
<dbReference type="Pfam" id="PF03765">
    <property type="entry name" value="CRAL_TRIO_N"/>
    <property type="match status" value="1"/>
</dbReference>
<evidence type="ECO:0000256" key="1">
    <source>
        <dbReference type="SAM" id="MobiDB-lite"/>
    </source>
</evidence>
<dbReference type="HOGENOM" id="CLU_961173_0_0_1"/>
<name>A0A0D3JB52_EMIH1</name>
<keyword evidence="4" id="KW-1185">Reference proteome</keyword>
<dbReference type="SUPFAM" id="SSF52087">
    <property type="entry name" value="CRAL/TRIO domain"/>
    <property type="match status" value="1"/>
</dbReference>
<dbReference type="AlphaFoldDB" id="A0A0D3JB52"/>
<dbReference type="EnsemblProtists" id="EOD20737">
    <property type="protein sequence ID" value="EOD20737"/>
    <property type="gene ID" value="EMIHUDRAFT_75162"/>
</dbReference>
<dbReference type="PaxDb" id="2903-EOD20737"/>
<dbReference type="PROSITE" id="PS50191">
    <property type="entry name" value="CRAL_TRIO"/>
    <property type="match status" value="1"/>
</dbReference>